<dbReference type="InterPro" id="IPR000225">
    <property type="entry name" value="Armadillo"/>
</dbReference>
<dbReference type="PANTHER" id="PTHR23315:SF238">
    <property type="entry name" value="ARM REPEAT SUPERFAMILY PROTEIN"/>
    <property type="match status" value="1"/>
</dbReference>
<dbReference type="OMA" id="QCGGIAD"/>
<keyword evidence="5" id="KW-1185">Reference proteome</keyword>
<proteinExistence type="predicted"/>
<evidence type="ECO:0000313" key="5">
    <source>
        <dbReference type="Proteomes" id="UP000825935"/>
    </source>
</evidence>
<dbReference type="OrthoDB" id="7537227at2759"/>
<keyword evidence="1" id="KW-0833">Ubl conjugation pathway</keyword>
<dbReference type="EMBL" id="CM035418">
    <property type="protein sequence ID" value="KAH7422144.1"/>
    <property type="molecule type" value="Genomic_DNA"/>
</dbReference>
<dbReference type="PANTHER" id="PTHR23315">
    <property type="entry name" value="U BOX DOMAIN-CONTAINING"/>
    <property type="match status" value="1"/>
</dbReference>
<evidence type="ECO:0000256" key="1">
    <source>
        <dbReference type="ARBA" id="ARBA00022786"/>
    </source>
</evidence>
<dbReference type="InterPro" id="IPR011989">
    <property type="entry name" value="ARM-like"/>
</dbReference>
<dbReference type="InterPro" id="IPR016024">
    <property type="entry name" value="ARM-type_fold"/>
</dbReference>
<evidence type="ECO:0000256" key="2">
    <source>
        <dbReference type="PROSITE-ProRule" id="PRU00259"/>
    </source>
</evidence>
<name>A0A8T2TL88_CERRI</name>
<dbReference type="Pfam" id="PF25598">
    <property type="entry name" value="ARM_PUB"/>
    <property type="match status" value="1"/>
</dbReference>
<dbReference type="PROSITE" id="PS50176">
    <property type="entry name" value="ARM_REPEAT"/>
    <property type="match status" value="1"/>
</dbReference>
<feature type="repeat" description="ARM" evidence="2">
    <location>
        <begin position="48"/>
        <end position="90"/>
    </location>
</feature>
<dbReference type="Proteomes" id="UP000825935">
    <property type="component" value="Chromosome 13"/>
</dbReference>
<evidence type="ECO:0000313" key="4">
    <source>
        <dbReference type="EMBL" id="KAH7422144.1"/>
    </source>
</evidence>
<feature type="domain" description="U-box" evidence="3">
    <location>
        <begin position="18"/>
        <end position="290"/>
    </location>
</feature>
<dbReference type="Gene3D" id="1.25.10.10">
    <property type="entry name" value="Leucine-rich Repeat Variant"/>
    <property type="match status" value="2"/>
</dbReference>
<dbReference type="InterPro" id="IPR058678">
    <property type="entry name" value="ARM_PUB"/>
</dbReference>
<reference evidence="4" key="1">
    <citation type="submission" date="2021-08" db="EMBL/GenBank/DDBJ databases">
        <title>WGS assembly of Ceratopteris richardii.</title>
        <authorList>
            <person name="Marchant D.B."/>
            <person name="Chen G."/>
            <person name="Jenkins J."/>
            <person name="Shu S."/>
            <person name="Leebens-Mack J."/>
            <person name="Grimwood J."/>
            <person name="Schmutz J."/>
            <person name="Soltis P."/>
            <person name="Soltis D."/>
            <person name="Chen Z.-H."/>
        </authorList>
    </citation>
    <scope>NUCLEOTIDE SEQUENCE</scope>
    <source>
        <strain evidence="4">Whitten #5841</strain>
        <tissue evidence="4">Leaf</tissue>
    </source>
</reference>
<gene>
    <name evidence="4" type="ORF">KP509_13G093000</name>
</gene>
<organism evidence="4 5">
    <name type="scientific">Ceratopteris richardii</name>
    <name type="common">Triangle waterfern</name>
    <dbReference type="NCBI Taxonomy" id="49495"/>
    <lineage>
        <taxon>Eukaryota</taxon>
        <taxon>Viridiplantae</taxon>
        <taxon>Streptophyta</taxon>
        <taxon>Embryophyta</taxon>
        <taxon>Tracheophyta</taxon>
        <taxon>Polypodiopsida</taxon>
        <taxon>Polypodiidae</taxon>
        <taxon>Polypodiales</taxon>
        <taxon>Pteridineae</taxon>
        <taxon>Pteridaceae</taxon>
        <taxon>Parkerioideae</taxon>
        <taxon>Ceratopteris</taxon>
    </lineage>
</organism>
<evidence type="ECO:0000259" key="3">
    <source>
        <dbReference type="Pfam" id="PF25598"/>
    </source>
</evidence>
<dbReference type="SMART" id="SM00185">
    <property type="entry name" value="ARM"/>
    <property type="match status" value="4"/>
</dbReference>
<dbReference type="AlphaFoldDB" id="A0A8T2TL88"/>
<sequence length="305" mass="32919">MEENNLALQPIVSKLGSTSSQQQKEGVCELRLLAKLNDRNRIAIAKLDAIPLLLKLVYSSDDKIQENAVTALLNLSVSNVNRTAVMRSATRFLDAASYALTQGHTMETKANCAALLFSIMVREDYRPIIGRNERIVVPLLKLLQDGSHRGQRDALRALFHIALCAESRPFLVSNGAISALVTLLRRPKCSVAEDCLAVLAQLALCTASVEAFQNTFSIPLVLRILNEGVSMAQENAASVLLNLCKSGGTPVIKMLPSGSCITSLSVLLSSGSSRAKSKASALMQILVTEVAFEDTDLSSPGYLYE</sequence>
<protein>
    <recommendedName>
        <fullName evidence="3">U-box domain-containing protein</fullName>
    </recommendedName>
</protein>
<accession>A0A8T2TL88</accession>
<comment type="caution">
    <text evidence="4">The sequence shown here is derived from an EMBL/GenBank/DDBJ whole genome shotgun (WGS) entry which is preliminary data.</text>
</comment>
<dbReference type="SUPFAM" id="SSF48371">
    <property type="entry name" value="ARM repeat"/>
    <property type="match status" value="1"/>
</dbReference>